<accession>A0A2N3NAD1</accession>
<dbReference type="Proteomes" id="UP000233524">
    <property type="component" value="Unassembled WGS sequence"/>
</dbReference>
<name>A0A2N3NAD1_9PEZI</name>
<dbReference type="InParanoid" id="A0A2N3NAD1"/>
<dbReference type="OrthoDB" id="2507450at2759"/>
<reference evidence="2 3" key="1">
    <citation type="journal article" date="2017" name="G3 (Bethesda)">
        <title>First Draft Genome Sequence of the Pathogenic Fungus Lomentospora prolificans (Formerly Scedosporium prolificans).</title>
        <authorList>
            <person name="Luo R."/>
            <person name="Zimin A."/>
            <person name="Workman R."/>
            <person name="Fan Y."/>
            <person name="Pertea G."/>
            <person name="Grossman N."/>
            <person name="Wear M.P."/>
            <person name="Jia B."/>
            <person name="Miller H."/>
            <person name="Casadevall A."/>
            <person name="Timp W."/>
            <person name="Zhang S.X."/>
            <person name="Salzberg S.L."/>
        </authorList>
    </citation>
    <scope>NUCLEOTIDE SEQUENCE [LARGE SCALE GENOMIC DNA]</scope>
    <source>
        <strain evidence="2 3">JHH-5317</strain>
    </source>
</reference>
<protein>
    <submittedName>
        <fullName evidence="2">Uncharacterized protein</fullName>
    </submittedName>
</protein>
<dbReference type="STRING" id="41688.A0A2N3NAD1"/>
<keyword evidence="3" id="KW-1185">Reference proteome</keyword>
<dbReference type="EMBL" id="NLAX01000010">
    <property type="protein sequence ID" value="PKS09342.1"/>
    <property type="molecule type" value="Genomic_DNA"/>
</dbReference>
<comment type="caution">
    <text evidence="2">The sequence shown here is derived from an EMBL/GenBank/DDBJ whole genome shotgun (WGS) entry which is preliminary data.</text>
</comment>
<sequence length="98" mass="10222">MLTPRLSILAAMSVLLVSATAIDLTAELNAGWKMGLHPRQASQNLQTFASSLGGVRASAPDFNTAAGRSCDNQKNNCAEIANSGGPFEVGDCDRQNGE</sequence>
<evidence type="ECO:0000313" key="2">
    <source>
        <dbReference type="EMBL" id="PKS09342.1"/>
    </source>
</evidence>
<gene>
    <name evidence="2" type="ORF">jhhlp_003956</name>
</gene>
<proteinExistence type="predicted"/>
<evidence type="ECO:0000256" key="1">
    <source>
        <dbReference type="SAM" id="SignalP"/>
    </source>
</evidence>
<feature type="signal peptide" evidence="1">
    <location>
        <begin position="1"/>
        <end position="21"/>
    </location>
</feature>
<dbReference type="AlphaFoldDB" id="A0A2N3NAD1"/>
<evidence type="ECO:0000313" key="3">
    <source>
        <dbReference type="Proteomes" id="UP000233524"/>
    </source>
</evidence>
<feature type="chain" id="PRO_5014943604" evidence="1">
    <location>
        <begin position="22"/>
        <end position="98"/>
    </location>
</feature>
<keyword evidence="1" id="KW-0732">Signal</keyword>
<dbReference type="VEuPathDB" id="FungiDB:jhhlp_003956"/>
<organism evidence="2 3">
    <name type="scientific">Lomentospora prolificans</name>
    <dbReference type="NCBI Taxonomy" id="41688"/>
    <lineage>
        <taxon>Eukaryota</taxon>
        <taxon>Fungi</taxon>
        <taxon>Dikarya</taxon>
        <taxon>Ascomycota</taxon>
        <taxon>Pezizomycotina</taxon>
        <taxon>Sordariomycetes</taxon>
        <taxon>Hypocreomycetidae</taxon>
        <taxon>Microascales</taxon>
        <taxon>Microascaceae</taxon>
        <taxon>Lomentospora</taxon>
    </lineage>
</organism>